<protein>
    <submittedName>
        <fullName evidence="1">2171_t:CDS:1</fullName>
    </submittedName>
</protein>
<gene>
    <name evidence="1" type="ORF">SCALOS_LOCUS3270</name>
</gene>
<sequence>MAQADNLYDKSVSRKTRPNFHAQSASYIRPWNVDRTKITPLMQLHLSTLQIEDYEEKNVNSFEKYEENYTSNSNFSNSNSSNSNNANGDNKPLKRYGPPKFRYKYLEAKIILYLVQNCQICIPLQALKGIEKVQEKIMRLIFKEDNKLLIISVKLIIPPSLPIPIPIRSGLGSQLGNKATNVEEEASSITLVVHQDVTEKEIDIAGLHIDYLINQMSNHGIRTTPSWGSRWAFNHNPLNVSEHYIIKLHTGNDTRIFLFKKLQSYKEIKNSIESAINVHNIKNFKYKDEVGEFITISTPHELETAFNYHSKKNKLEL</sequence>
<accession>A0ACA9KZ84</accession>
<dbReference type="Proteomes" id="UP000789860">
    <property type="component" value="Unassembled WGS sequence"/>
</dbReference>
<dbReference type="EMBL" id="CAJVPM010003463">
    <property type="protein sequence ID" value="CAG8501688.1"/>
    <property type="molecule type" value="Genomic_DNA"/>
</dbReference>
<reference evidence="1" key="1">
    <citation type="submission" date="2021-06" db="EMBL/GenBank/DDBJ databases">
        <authorList>
            <person name="Kallberg Y."/>
            <person name="Tangrot J."/>
            <person name="Rosling A."/>
        </authorList>
    </citation>
    <scope>NUCLEOTIDE SEQUENCE</scope>
    <source>
        <strain evidence="1">AU212A</strain>
    </source>
</reference>
<keyword evidence="2" id="KW-1185">Reference proteome</keyword>
<proteinExistence type="predicted"/>
<organism evidence="1 2">
    <name type="scientific">Scutellospora calospora</name>
    <dbReference type="NCBI Taxonomy" id="85575"/>
    <lineage>
        <taxon>Eukaryota</taxon>
        <taxon>Fungi</taxon>
        <taxon>Fungi incertae sedis</taxon>
        <taxon>Mucoromycota</taxon>
        <taxon>Glomeromycotina</taxon>
        <taxon>Glomeromycetes</taxon>
        <taxon>Diversisporales</taxon>
        <taxon>Gigasporaceae</taxon>
        <taxon>Scutellospora</taxon>
    </lineage>
</organism>
<comment type="caution">
    <text evidence="1">The sequence shown here is derived from an EMBL/GenBank/DDBJ whole genome shotgun (WGS) entry which is preliminary data.</text>
</comment>
<evidence type="ECO:0000313" key="1">
    <source>
        <dbReference type="EMBL" id="CAG8501688.1"/>
    </source>
</evidence>
<feature type="non-terminal residue" evidence="1">
    <location>
        <position position="317"/>
    </location>
</feature>
<evidence type="ECO:0000313" key="2">
    <source>
        <dbReference type="Proteomes" id="UP000789860"/>
    </source>
</evidence>
<name>A0ACA9KZ84_9GLOM</name>